<dbReference type="Proteomes" id="UP000070720">
    <property type="component" value="Chromosome 1"/>
</dbReference>
<evidence type="ECO:0000313" key="9">
    <source>
        <dbReference type="EMBL" id="SCB64291.1"/>
    </source>
</evidence>
<dbReference type="Pfam" id="PF09779">
    <property type="entry name" value="Ima1_N"/>
    <property type="match status" value="1"/>
</dbReference>
<keyword evidence="3" id="KW-1133">Transmembrane helix</keyword>
<organism evidence="9 10">
    <name type="scientific">Gibberella zeae (strain ATCC MYA-4620 / CBS 123657 / FGSC 9075 / NRRL 31084 / PH-1)</name>
    <name type="common">Wheat head blight fungus</name>
    <name type="synonym">Fusarium graminearum</name>
    <dbReference type="NCBI Taxonomy" id="229533"/>
    <lineage>
        <taxon>Eukaryota</taxon>
        <taxon>Fungi</taxon>
        <taxon>Dikarya</taxon>
        <taxon>Ascomycota</taxon>
        <taxon>Pezizomycotina</taxon>
        <taxon>Sordariomycetes</taxon>
        <taxon>Hypocreomycetidae</taxon>
        <taxon>Hypocreales</taxon>
        <taxon>Nectriaceae</taxon>
        <taxon>Fusarium</taxon>
    </lineage>
</organism>
<accession>A0A1C3YIL2</accession>
<dbReference type="GO" id="GO:0044732">
    <property type="term" value="C:mitotic spindle pole body"/>
    <property type="evidence" value="ECO:0007669"/>
    <property type="project" value="TreeGrafter"/>
</dbReference>
<gene>
    <name evidence="9" type="ORF">FGRAMPH1_01T04041</name>
</gene>
<feature type="compositionally biased region" description="Polar residues" evidence="6">
    <location>
        <begin position="315"/>
        <end position="327"/>
    </location>
</feature>
<dbReference type="GO" id="GO:0071765">
    <property type="term" value="P:nuclear inner membrane organization"/>
    <property type="evidence" value="ECO:0007669"/>
    <property type="project" value="InterPro"/>
</dbReference>
<comment type="subcellular location">
    <subcellularLocation>
        <location evidence="1">Nucleus inner membrane</location>
        <topology evidence="1">Multi-pass membrane protein</topology>
    </subcellularLocation>
</comment>
<evidence type="ECO:0000256" key="6">
    <source>
        <dbReference type="SAM" id="MobiDB-lite"/>
    </source>
</evidence>
<feature type="compositionally biased region" description="Polar residues" evidence="6">
    <location>
        <begin position="352"/>
        <end position="372"/>
    </location>
</feature>
<sequence>MPRLRGTKYLTCFYCGKRSNTKYDGITRQFLCLSCDATNYLDHNGEITDPPVATEREAPATLYANPRPSSPSLPQDSIFCKTCLKNQRLFTSSLAQYLPDDPSHPEYAELERNYYRYRKGLEERYPQVCDECAVRVDGQIKRAGYTAKTDHLRRMMEKSRGRKSTSDRSSALNWLDSLGRALWWGGLTMQMFWHLRAVTFALQHQDVGMYDPDDQSWSVMAVTGLSQAVDFLPPADFLINTAVLASILSAWWNPQFVQVGLIVFFRFLFRRVLEMDGGHAQSRNAQLSAHLVMSAVMVMIYSSAKRSIKVDTTPLFGSSADTASSPKQPKLTRVKREEPKTFSDLLNEALDSPTQAPQTDRSQRSYASSFSPQRYVPSSPLRPTESPFNRFNSLNITPQRTQEVGASDEMDWTPTESQIKPQSQFRAFQDSPITNGPRRPFGESPVNNNPSPFWYKVPVAPTTPAQRLRNPPNAPIIRSKPVEQESIFFRGAARKKDENETEEREVSFKPPSFFAPQESHDEANGLADLLSQSFSLGQEYSESDQGSVTRPSSSHAPGSPQFGRLGVEFITIAVLLVLWGLTAAFPLPFGREVQLALLSAAGIIALRVTGEAGQEPGDRRGPSAATYVSSALSVFELTAVCWLGWETWQGNTEGGKYGVGVLTAMLGHQLLTSQLFLKQACKMSTYETAQNQFITVDGIKFAYRRFGQSNGVPLTLLMHFRGTMDHWDPALVSPIAAKRPIIMIDNAGVGRSEGQVPKQYFLWAQYYINVLRALGVDKTDVMGFSMGGCVAQLVALNGQGLVRRLILCGTMPSSGEGTVSAPDLTPFNLLAKAQTEEEHKKAFMVSMFGTSAKSKAAGEAAWKRITGARKDRTGHVDPDNARLQGIAFAKFMDPKQAKDASYNRLEELSIPVLIANGSDDLLLPTENSIVIWKKLKNAQAQLHLYPDSGHGFLYQYADEFSKLINVFLGDEPKVSSRL</sequence>
<dbReference type="SUPFAM" id="SSF53474">
    <property type="entry name" value="alpha/beta-Hydrolases"/>
    <property type="match status" value="1"/>
</dbReference>
<dbReference type="eggNOG" id="KOG4623">
    <property type="taxonomic scope" value="Eukaryota"/>
</dbReference>
<keyword evidence="5" id="KW-0539">Nucleus</keyword>
<dbReference type="PANTHER" id="PTHR28538:SF1">
    <property type="entry name" value="INTEGRAL INNER NUCLEAR MEMBRANE PROTEIN IMA1"/>
    <property type="match status" value="1"/>
</dbReference>
<reference evidence="10" key="2">
    <citation type="journal article" date="2010" name="Nature">
        <title>Comparative genomics reveals mobile pathogenicity chromosomes in Fusarium.</title>
        <authorList>
            <person name="Ma L.J."/>
            <person name="van der Does H.C."/>
            <person name="Borkovich K.A."/>
            <person name="Coleman J.J."/>
            <person name="Daboussi M.J."/>
            <person name="Di Pietro A."/>
            <person name="Dufresne M."/>
            <person name="Freitag M."/>
            <person name="Grabherr M."/>
            <person name="Henrissat B."/>
            <person name="Houterman P.M."/>
            <person name="Kang S."/>
            <person name="Shim W.B."/>
            <person name="Woloshuk C."/>
            <person name="Xie X."/>
            <person name="Xu J.R."/>
            <person name="Antoniw J."/>
            <person name="Baker S.E."/>
            <person name="Bluhm B.H."/>
            <person name="Breakspear A."/>
            <person name="Brown D.W."/>
            <person name="Butchko R.A."/>
            <person name="Chapman S."/>
            <person name="Coulson R."/>
            <person name="Coutinho P.M."/>
            <person name="Danchin E.G."/>
            <person name="Diener A."/>
            <person name="Gale L.R."/>
            <person name="Gardiner D.M."/>
            <person name="Goff S."/>
            <person name="Hammond-Kosack K.E."/>
            <person name="Hilburn K."/>
            <person name="Hua-Van A."/>
            <person name="Jonkers W."/>
            <person name="Kazan K."/>
            <person name="Kodira C.D."/>
            <person name="Koehrsen M."/>
            <person name="Kumar L."/>
            <person name="Lee Y.H."/>
            <person name="Li L."/>
            <person name="Manners J.M."/>
            <person name="Miranda-Saavedra D."/>
            <person name="Mukherjee M."/>
            <person name="Park G."/>
            <person name="Park J."/>
            <person name="Park S.Y."/>
            <person name="Proctor R.H."/>
            <person name="Regev A."/>
            <person name="Ruiz-Roldan M.C."/>
            <person name="Sain D."/>
            <person name="Sakthikumar S."/>
            <person name="Sykes S."/>
            <person name="Schwartz D.C."/>
            <person name="Turgeon B.G."/>
            <person name="Wapinski I."/>
            <person name="Yoder O."/>
            <person name="Young S."/>
            <person name="Zeng Q."/>
            <person name="Zhou S."/>
            <person name="Galagan J."/>
            <person name="Cuomo C.A."/>
            <person name="Kistler H.C."/>
            <person name="Rep M."/>
        </authorList>
    </citation>
    <scope>GENOME REANNOTATION</scope>
    <source>
        <strain evidence="10">ATCC MYA-4620 / CBS 123657 / FGSC 9075 / NRRL 31084 / PH-1</strain>
    </source>
</reference>
<evidence type="ECO:0000256" key="1">
    <source>
        <dbReference type="ARBA" id="ARBA00004473"/>
    </source>
</evidence>
<evidence type="ECO:0000259" key="8">
    <source>
        <dbReference type="Pfam" id="PF09779"/>
    </source>
</evidence>
<dbReference type="Gene3D" id="3.40.50.1820">
    <property type="entry name" value="alpha/beta hydrolase"/>
    <property type="match status" value="1"/>
</dbReference>
<dbReference type="InterPro" id="IPR000073">
    <property type="entry name" value="AB_hydrolase_1"/>
</dbReference>
<dbReference type="Pfam" id="PF00561">
    <property type="entry name" value="Abhydrolase_1"/>
    <property type="match status" value="1"/>
</dbReference>
<reference evidence="9 10" key="3">
    <citation type="journal article" date="2015" name="BMC Genomics">
        <title>The completed genome sequence of the pathogenic ascomycete fungus Fusarium graminearum.</title>
        <authorList>
            <person name="King R."/>
            <person name="Urban M."/>
            <person name="Hammond-Kosack M.C."/>
            <person name="Hassani-Pak K."/>
            <person name="Hammond-Kosack K.E."/>
        </authorList>
    </citation>
    <scope>NUCLEOTIDE SEQUENCE [LARGE SCALE GENOMIC DNA]</scope>
    <source>
        <strain evidence="10">ATCC MYA-4620 / CBS 123657 / FGSC 9075 / NRRL 31084 / PH-1</strain>
    </source>
</reference>
<feature type="compositionally biased region" description="Polar residues" evidence="6">
    <location>
        <begin position="540"/>
        <end position="556"/>
    </location>
</feature>
<feature type="region of interest" description="Disordered" evidence="6">
    <location>
        <begin position="540"/>
        <end position="559"/>
    </location>
</feature>
<evidence type="ECO:0000256" key="3">
    <source>
        <dbReference type="ARBA" id="ARBA00022989"/>
    </source>
</evidence>
<dbReference type="GO" id="GO:0034506">
    <property type="term" value="C:chromosome, centromeric core domain"/>
    <property type="evidence" value="ECO:0007669"/>
    <property type="project" value="TreeGrafter"/>
</dbReference>
<dbReference type="InterPro" id="IPR018617">
    <property type="entry name" value="Ima1_N"/>
</dbReference>
<feature type="compositionally biased region" description="Polar residues" evidence="6">
    <location>
        <begin position="414"/>
        <end position="423"/>
    </location>
</feature>
<dbReference type="GO" id="GO:0034992">
    <property type="term" value="C:microtubule organizing center attachment site"/>
    <property type="evidence" value="ECO:0007669"/>
    <property type="project" value="TreeGrafter"/>
</dbReference>
<keyword evidence="2" id="KW-0812">Transmembrane</keyword>
<evidence type="ECO:0000259" key="7">
    <source>
        <dbReference type="Pfam" id="PF00561"/>
    </source>
</evidence>
<dbReference type="EMBL" id="HG970332">
    <property type="protein sequence ID" value="SCB64291.1"/>
    <property type="molecule type" value="Genomic_DNA"/>
</dbReference>
<feature type="region of interest" description="Disordered" evidence="6">
    <location>
        <begin position="315"/>
        <end position="423"/>
    </location>
</feature>
<keyword evidence="4" id="KW-0472">Membrane</keyword>
<dbReference type="InParanoid" id="A0A1C3YIL2"/>
<reference evidence="10" key="1">
    <citation type="journal article" date="2007" name="Science">
        <title>The Fusarium graminearum genome reveals a link between localized polymorphism and pathogen specialization.</title>
        <authorList>
            <person name="Cuomo C.A."/>
            <person name="Gueldener U."/>
            <person name="Xu J.-R."/>
            <person name="Trail F."/>
            <person name="Turgeon B.G."/>
            <person name="Di Pietro A."/>
            <person name="Walton J.D."/>
            <person name="Ma L.-J."/>
            <person name="Baker S.E."/>
            <person name="Rep M."/>
            <person name="Adam G."/>
            <person name="Antoniw J."/>
            <person name="Baldwin T."/>
            <person name="Calvo S.E."/>
            <person name="Chang Y.-L."/>
            <person name="DeCaprio D."/>
            <person name="Gale L.R."/>
            <person name="Gnerre S."/>
            <person name="Goswami R.S."/>
            <person name="Hammond-Kosack K."/>
            <person name="Harris L.J."/>
            <person name="Hilburn K."/>
            <person name="Kennell J.C."/>
            <person name="Kroken S."/>
            <person name="Magnuson J.K."/>
            <person name="Mannhaupt G."/>
            <person name="Mauceli E.W."/>
            <person name="Mewes H.-W."/>
            <person name="Mitterbauer R."/>
            <person name="Muehlbauer G."/>
            <person name="Muensterkoetter M."/>
            <person name="Nelson D."/>
            <person name="O'Donnell K."/>
            <person name="Ouellet T."/>
            <person name="Qi W."/>
            <person name="Quesneville H."/>
            <person name="Roncero M.I.G."/>
            <person name="Seong K.-Y."/>
            <person name="Tetko I.V."/>
            <person name="Urban M."/>
            <person name="Waalwijk C."/>
            <person name="Ward T.J."/>
            <person name="Yao J."/>
            <person name="Birren B.W."/>
            <person name="Kistler H.C."/>
        </authorList>
    </citation>
    <scope>NUCLEOTIDE SEQUENCE [LARGE SCALE GENOMIC DNA]</scope>
    <source>
        <strain evidence="10">ATCC MYA-4620 / CBS 123657 / FGSC 9075 / NRRL 31084 / PH-1</strain>
    </source>
</reference>
<feature type="domain" description="AB hydrolase-1" evidence="7">
    <location>
        <begin position="723"/>
        <end position="953"/>
    </location>
</feature>
<proteinExistence type="predicted"/>
<dbReference type="AlphaFoldDB" id="A0A1C3YIL2"/>
<feature type="region of interest" description="Disordered" evidence="6">
    <location>
        <begin position="491"/>
        <end position="519"/>
    </location>
</feature>
<evidence type="ECO:0000256" key="5">
    <source>
        <dbReference type="ARBA" id="ARBA00023242"/>
    </source>
</evidence>
<feature type="compositionally biased region" description="Polar residues" evidence="6">
    <location>
        <begin position="386"/>
        <end position="404"/>
    </location>
</feature>
<name>A0A1C3YIL2_GIBZE</name>
<dbReference type="STRING" id="229533.A0A1C3YIL2"/>
<evidence type="ECO:0000256" key="4">
    <source>
        <dbReference type="ARBA" id="ARBA00023136"/>
    </source>
</evidence>
<protein>
    <submittedName>
        <fullName evidence="9">Chromosome 1, complete genome</fullName>
    </submittedName>
</protein>
<evidence type="ECO:0000256" key="2">
    <source>
        <dbReference type="ARBA" id="ARBA00022692"/>
    </source>
</evidence>
<dbReference type="GO" id="GO:0005637">
    <property type="term" value="C:nuclear inner membrane"/>
    <property type="evidence" value="ECO:0007669"/>
    <property type="project" value="UniProtKB-SubCell"/>
</dbReference>
<dbReference type="InterPro" id="IPR042321">
    <property type="entry name" value="Ima1"/>
</dbReference>
<dbReference type="InterPro" id="IPR029058">
    <property type="entry name" value="AB_hydrolase_fold"/>
</dbReference>
<dbReference type="VEuPathDB" id="FungiDB:FGRAMPH1_01G04041"/>
<keyword evidence="10" id="KW-1185">Reference proteome</keyword>
<feature type="domain" description="Ima1 N-terminal" evidence="8">
    <location>
        <begin position="10"/>
        <end position="136"/>
    </location>
</feature>
<evidence type="ECO:0000313" key="10">
    <source>
        <dbReference type="Proteomes" id="UP000070720"/>
    </source>
</evidence>
<dbReference type="PANTHER" id="PTHR28538">
    <property type="entry name" value="INTEGRAL INNER NUCLEAR MEMBRANE PROTEIN IMA1"/>
    <property type="match status" value="1"/>
</dbReference>